<dbReference type="InterPro" id="IPR018253">
    <property type="entry name" value="DnaJ_domain_CS"/>
</dbReference>
<dbReference type="AlphaFoldDB" id="A0AAV5RJ35"/>
<organism evidence="4 5">
    <name type="scientific">Starmerella bacillaris</name>
    <name type="common">Yeast</name>
    <name type="synonym">Candida zemplinina</name>
    <dbReference type="NCBI Taxonomy" id="1247836"/>
    <lineage>
        <taxon>Eukaryota</taxon>
        <taxon>Fungi</taxon>
        <taxon>Dikarya</taxon>
        <taxon>Ascomycota</taxon>
        <taxon>Saccharomycotina</taxon>
        <taxon>Dipodascomycetes</taxon>
        <taxon>Dipodascales</taxon>
        <taxon>Trichomonascaceae</taxon>
        <taxon>Starmerella</taxon>
    </lineage>
</organism>
<dbReference type="Pfam" id="PF00226">
    <property type="entry name" value="DnaJ"/>
    <property type="match status" value="1"/>
</dbReference>
<dbReference type="SUPFAM" id="SSF46565">
    <property type="entry name" value="Chaperone J-domain"/>
    <property type="match status" value="1"/>
</dbReference>
<reference evidence="4 5" key="1">
    <citation type="journal article" date="2023" name="Elife">
        <title>Identification of key yeast species and microbe-microbe interactions impacting larval growth of Drosophila in the wild.</title>
        <authorList>
            <person name="Mure A."/>
            <person name="Sugiura Y."/>
            <person name="Maeda R."/>
            <person name="Honda K."/>
            <person name="Sakurai N."/>
            <person name="Takahashi Y."/>
            <person name="Watada M."/>
            <person name="Katoh T."/>
            <person name="Gotoh A."/>
            <person name="Gotoh Y."/>
            <person name="Taniguchi I."/>
            <person name="Nakamura K."/>
            <person name="Hayashi T."/>
            <person name="Katayama T."/>
            <person name="Uemura T."/>
            <person name="Hattori Y."/>
        </authorList>
    </citation>
    <scope>NUCLEOTIDE SEQUENCE [LARGE SCALE GENOMIC DNA]</scope>
    <source>
        <strain evidence="4 5">SB-73</strain>
    </source>
</reference>
<dbReference type="InterPro" id="IPR001623">
    <property type="entry name" value="DnaJ_domain"/>
</dbReference>
<dbReference type="Gene3D" id="1.10.287.110">
    <property type="entry name" value="DnaJ domain"/>
    <property type="match status" value="1"/>
</dbReference>
<dbReference type="InterPro" id="IPR014756">
    <property type="entry name" value="Ig_E-set"/>
</dbReference>
<keyword evidence="5" id="KW-1185">Reference proteome</keyword>
<dbReference type="EMBL" id="BTGC01000003">
    <property type="protein sequence ID" value="GMM51212.1"/>
    <property type="molecule type" value="Genomic_DNA"/>
</dbReference>
<comment type="caution">
    <text evidence="4">The sequence shown here is derived from an EMBL/GenBank/DDBJ whole genome shotgun (WGS) entry which is preliminary data.</text>
</comment>
<evidence type="ECO:0000313" key="4">
    <source>
        <dbReference type="EMBL" id="GMM51212.1"/>
    </source>
</evidence>
<dbReference type="GO" id="GO:0008320">
    <property type="term" value="F:protein transmembrane transporter activity"/>
    <property type="evidence" value="ECO:0007669"/>
    <property type="project" value="TreeGrafter"/>
</dbReference>
<gene>
    <name evidence="4" type="ORF">DASB73_021700</name>
</gene>
<dbReference type="PANTHER" id="PTHR24075">
    <property type="entry name" value="SEC63 DOMAIN-CONTAINING"/>
    <property type="match status" value="1"/>
</dbReference>
<proteinExistence type="predicted"/>
<dbReference type="CDD" id="cd06257">
    <property type="entry name" value="DnaJ"/>
    <property type="match status" value="1"/>
</dbReference>
<dbReference type="PROSITE" id="PS00636">
    <property type="entry name" value="DNAJ_1"/>
    <property type="match status" value="1"/>
</dbReference>
<dbReference type="GO" id="GO:0003723">
    <property type="term" value="F:RNA binding"/>
    <property type="evidence" value="ECO:0007669"/>
    <property type="project" value="TreeGrafter"/>
</dbReference>
<dbReference type="PROSITE" id="PS50076">
    <property type="entry name" value="DNAJ_2"/>
    <property type="match status" value="1"/>
</dbReference>
<dbReference type="SUPFAM" id="SSF81296">
    <property type="entry name" value="E set domains"/>
    <property type="match status" value="1"/>
</dbReference>
<feature type="transmembrane region" description="Helical" evidence="2">
    <location>
        <begin position="12"/>
        <end position="37"/>
    </location>
</feature>
<feature type="transmembrane region" description="Helical" evidence="2">
    <location>
        <begin position="192"/>
        <end position="212"/>
    </location>
</feature>
<evidence type="ECO:0000259" key="3">
    <source>
        <dbReference type="PROSITE" id="PS50076"/>
    </source>
</evidence>
<evidence type="ECO:0000256" key="1">
    <source>
        <dbReference type="SAM" id="MobiDB-lite"/>
    </source>
</evidence>
<dbReference type="GO" id="GO:0031207">
    <property type="term" value="C:Sec62/Sec63 complex"/>
    <property type="evidence" value="ECO:0007669"/>
    <property type="project" value="TreeGrafter"/>
</dbReference>
<keyword evidence="2" id="KW-0812">Transmembrane</keyword>
<accession>A0AAV5RJ35</accession>
<dbReference type="SMART" id="SM00271">
    <property type="entry name" value="DnaJ"/>
    <property type="match status" value="1"/>
</dbReference>
<dbReference type="InterPro" id="IPR036869">
    <property type="entry name" value="J_dom_sf"/>
</dbReference>
<name>A0AAV5RJ35_STABA</name>
<dbReference type="PANTHER" id="PTHR24075:SF0">
    <property type="entry name" value="TRANSLOCATION PROTEIN SEC63 HOMOLOG"/>
    <property type="match status" value="1"/>
</dbReference>
<dbReference type="GO" id="GO:0006620">
    <property type="term" value="P:post-translational protein targeting to endoplasmic reticulum membrane"/>
    <property type="evidence" value="ECO:0007669"/>
    <property type="project" value="TreeGrafter"/>
</dbReference>
<protein>
    <submittedName>
        <fullName evidence="4">Protein-transporting protein</fullName>
    </submittedName>
</protein>
<feature type="region of interest" description="Disordered" evidence="1">
    <location>
        <begin position="533"/>
        <end position="580"/>
    </location>
</feature>
<dbReference type="Proteomes" id="UP001362899">
    <property type="component" value="Unassembled WGS sequence"/>
</dbReference>
<dbReference type="GO" id="GO:0006614">
    <property type="term" value="P:SRP-dependent cotranslational protein targeting to membrane"/>
    <property type="evidence" value="ECO:0007669"/>
    <property type="project" value="TreeGrafter"/>
</dbReference>
<evidence type="ECO:0000256" key="2">
    <source>
        <dbReference type="SAM" id="Phobius"/>
    </source>
</evidence>
<feature type="compositionally biased region" description="Acidic residues" evidence="1">
    <location>
        <begin position="546"/>
        <end position="580"/>
    </location>
</feature>
<feature type="domain" description="J" evidence="3">
    <location>
        <begin position="99"/>
        <end position="169"/>
    </location>
</feature>
<keyword evidence="2" id="KW-1133">Transmembrane helix</keyword>
<evidence type="ECO:0000313" key="5">
    <source>
        <dbReference type="Proteomes" id="UP001362899"/>
    </source>
</evidence>
<sequence>MSDETYDETNEVWPYFLLTVVGVTLVPTTFSVLRTLLKGSDSASGRKEHQQFRARQRTRTLLASSLAWYVFAGWAVVAMCIAYIMRTEHVEDAGANLWDPYVILNIARDASAKEIRATYRKLSLQYHPDKLRDIAEEEKEKLYDVYVNIAKAYQALTDDVTKENYDLYGHPDGPQPVSHGIALPSFLFSSSASYGVLGLYVLVFGLGVPYLVSKWWSKTLARTRKGLLQETAAQFVELFVKEQPHFITTSRILEEVLKSADIDAAIGKKSNSEEVKRRVELLNSYLDRSGTNSVEELLIATETARLIIGMHDIAVEFKNAVLCQRLLTVHRQILQAVSFAQIGTSVEHQQSGSNGKYMKLHLLSAVFEVSGEKIVTPNSKVFLRVQFLVLPISAEVPELSDKQKEEAALEFDEFCSHKAAATWNETQPLLPSAVAPQYPLEVPTRWYAYLFGPDNKLVEKPYEVSRIDLSNLSLSEQELKDGSNVKISTLVMPLTNPTPMEPVEVPLKFKLSSTCYFGCDLHAETVMRVSAAAAPPSKESVPQLEQDFESEDESSEEEEEGLSDVDTSTEEEDNNQDEDE</sequence>
<feature type="transmembrane region" description="Helical" evidence="2">
    <location>
        <begin position="61"/>
        <end position="85"/>
    </location>
</feature>
<keyword evidence="2" id="KW-0472">Membrane</keyword>
<dbReference type="PRINTS" id="PR00625">
    <property type="entry name" value="JDOMAIN"/>
</dbReference>